<accession>A0ABQ5VLZ6</accession>
<dbReference type="Proteomes" id="UP001161388">
    <property type="component" value="Unassembled WGS sequence"/>
</dbReference>
<dbReference type="EMBL" id="BSNL01000001">
    <property type="protein sequence ID" value="GLQ28054.1"/>
    <property type="molecule type" value="Genomic_DNA"/>
</dbReference>
<dbReference type="NCBIfam" id="NF005679">
    <property type="entry name" value="PRK07475.1"/>
    <property type="match status" value="1"/>
</dbReference>
<organism evidence="1 2">
    <name type="scientific">Sulfitobacter pacificus</name>
    <dbReference type="NCBI Taxonomy" id="1499314"/>
    <lineage>
        <taxon>Bacteria</taxon>
        <taxon>Pseudomonadati</taxon>
        <taxon>Pseudomonadota</taxon>
        <taxon>Alphaproteobacteria</taxon>
        <taxon>Rhodobacterales</taxon>
        <taxon>Roseobacteraceae</taxon>
        <taxon>Sulfitobacter</taxon>
    </lineage>
</organism>
<dbReference type="RefSeq" id="WP_284374493.1">
    <property type="nucleotide sequence ID" value="NZ_BSNL01000001.1"/>
</dbReference>
<sequence length="230" mass="24250">MQENTPANLGILMLDTRFPRILGDVGNAQTWPFPVRYGVVKDATPQAIVCDDIEPFVQSFIDIGRDLVAQGCRGIATTCGFLALIRPRLAAALGVPVAASALEQAGQIAPMLAPDQRLGVLTISATTLTPAHLTAAGVPAGTPIQGMEGSSFATSILGNKTTLDVTAARREMVAAAQALVAQDPTVGAIILECTNMVPYSADIARATGRPVFTIYTYLRWFHAGLTPRSF</sequence>
<reference evidence="1" key="2">
    <citation type="submission" date="2023-01" db="EMBL/GenBank/DDBJ databases">
        <title>Draft genome sequence of Sulfitobacter pacificus strain NBRC 109915.</title>
        <authorList>
            <person name="Sun Q."/>
            <person name="Mori K."/>
        </authorList>
    </citation>
    <scope>NUCLEOTIDE SEQUENCE</scope>
    <source>
        <strain evidence="1">NBRC 109915</strain>
    </source>
</reference>
<evidence type="ECO:0008006" key="3">
    <source>
        <dbReference type="Google" id="ProtNLM"/>
    </source>
</evidence>
<proteinExistence type="predicted"/>
<name>A0ABQ5VLZ6_9RHOB</name>
<gene>
    <name evidence="1" type="ORF">GCM10007927_28570</name>
</gene>
<evidence type="ECO:0000313" key="1">
    <source>
        <dbReference type="EMBL" id="GLQ28054.1"/>
    </source>
</evidence>
<keyword evidence="2" id="KW-1185">Reference proteome</keyword>
<comment type="caution">
    <text evidence="1">The sequence shown here is derived from an EMBL/GenBank/DDBJ whole genome shotgun (WGS) entry which is preliminary data.</text>
</comment>
<protein>
    <recommendedName>
        <fullName evidence="3">Aspartate/glutamate racemase family protein</fullName>
    </recommendedName>
</protein>
<reference evidence="1" key="1">
    <citation type="journal article" date="2014" name="Int. J. Syst. Evol. Microbiol.">
        <title>Complete genome of a new Firmicutes species belonging to the dominant human colonic microbiota ('Ruminococcus bicirculans') reveals two chromosomes and a selective capacity to utilize plant glucans.</title>
        <authorList>
            <consortium name="NISC Comparative Sequencing Program"/>
            <person name="Wegmann U."/>
            <person name="Louis P."/>
            <person name="Goesmann A."/>
            <person name="Henrissat B."/>
            <person name="Duncan S.H."/>
            <person name="Flint H.J."/>
        </authorList>
    </citation>
    <scope>NUCLEOTIDE SEQUENCE</scope>
    <source>
        <strain evidence="1">NBRC 109915</strain>
    </source>
</reference>
<evidence type="ECO:0000313" key="2">
    <source>
        <dbReference type="Proteomes" id="UP001161388"/>
    </source>
</evidence>